<dbReference type="Gene3D" id="3.20.20.450">
    <property type="entry name" value="EAL domain"/>
    <property type="match status" value="1"/>
</dbReference>
<dbReference type="InterPro" id="IPR001789">
    <property type="entry name" value="Sig_transdc_resp-reg_receiver"/>
</dbReference>
<dbReference type="OrthoDB" id="425396at2"/>
<dbReference type="SMART" id="SM00267">
    <property type="entry name" value="GGDEF"/>
    <property type="match status" value="1"/>
</dbReference>
<dbReference type="InterPro" id="IPR001610">
    <property type="entry name" value="PAC"/>
</dbReference>
<dbReference type="SUPFAM" id="SSF55785">
    <property type="entry name" value="PYP-like sensor domain (PAS domain)"/>
    <property type="match status" value="1"/>
</dbReference>
<keyword evidence="7" id="KW-0418">Kinase</keyword>
<evidence type="ECO:0000259" key="3">
    <source>
        <dbReference type="PROSITE" id="PS50112"/>
    </source>
</evidence>
<dbReference type="Pfam" id="PF00989">
    <property type="entry name" value="PAS"/>
    <property type="match status" value="1"/>
</dbReference>
<dbReference type="EMBL" id="LATL02000232">
    <property type="protein sequence ID" value="KKD39043.1"/>
    <property type="molecule type" value="Genomic_DNA"/>
</dbReference>
<dbReference type="InterPro" id="IPR035919">
    <property type="entry name" value="EAL_sf"/>
</dbReference>
<dbReference type="RefSeq" id="WP_046277507.1">
    <property type="nucleotide sequence ID" value="NZ_LATL02000232.1"/>
</dbReference>
<accession>A0A0F5YJW6</accession>
<dbReference type="SUPFAM" id="SSF52172">
    <property type="entry name" value="CheY-like"/>
    <property type="match status" value="1"/>
</dbReference>
<dbReference type="InterPro" id="IPR043128">
    <property type="entry name" value="Rev_trsase/Diguanyl_cyclase"/>
</dbReference>
<gene>
    <name evidence="7" type="ORF">WN50_05495</name>
</gene>
<dbReference type="GO" id="GO:0006355">
    <property type="term" value="P:regulation of DNA-templated transcription"/>
    <property type="evidence" value="ECO:0007669"/>
    <property type="project" value="InterPro"/>
</dbReference>
<sequence length="693" mass="78922">MNEQVIILVVEDERLVARDLQATLEDMGYRIPEITDTGESAIQKVAEIKPDLVLMDIRLAGEMDGIEAANIITNHFHVPVIYITAHADEDTLSRAKLTEPFGYLVKPFDERDLKTTIEIALYKHQIEQQLRDQSQWLSTIINSIADAVIATDKMGKVNFINPVAEELTGWSCDEAVGKSITDIFNVIHENSRHSIQHLVLKAIEEGQTLTLSEPILLIQRNGREIPIDDSVAPIFYSQNEIQGSVLVFRDITHQKLATEKLQYQAFHDSLTGLLNRQGFIYKLQEADSYHLINPDFNFSILFLDLDRFKVINDSLGHQVGDQLLRIIARKLIQSVRSIDAVARFGGDEFAILLENLHDLNEIYHIAQRIRQEIIKPIYINKHEIFTNVSIGIVLSSIGYNQVDDLIRDADIAMYRAKTLGRGRYEIFNATMREEVQLLQQLESDLQRALERNEFQVYYQPIVNLKTNEINGFEALVRWNHPERGLISPAHFIPIAEETGLITFIDWKVMRDACQQVHQWNENRKNHPPFVLSVNLSARQFVQANLIEQVTKILNETGLEKHSLKIEMTETALLENPEGVAESISKLKSRGIGLSLDDFGTGYSSLSYLHRFPVDSLKIDISFVRNMNSESHSFEIVRTMIILANALQIQAIAEGIETAEQLNTLQHLDCPLGQGYYFSKPLSAENMQKLLFNS</sequence>
<dbReference type="AlphaFoldDB" id="A0A0F5YJW6"/>
<dbReference type="SMART" id="SM00086">
    <property type="entry name" value="PAC"/>
    <property type="match status" value="1"/>
</dbReference>
<feature type="domain" description="PAS" evidence="3">
    <location>
        <begin position="133"/>
        <end position="206"/>
    </location>
</feature>
<dbReference type="InterPro" id="IPR000700">
    <property type="entry name" value="PAS-assoc_C"/>
</dbReference>
<evidence type="ECO:0000256" key="1">
    <source>
        <dbReference type="PROSITE-ProRule" id="PRU00169"/>
    </source>
</evidence>
<dbReference type="PROSITE" id="PS50110">
    <property type="entry name" value="RESPONSE_REGULATORY"/>
    <property type="match status" value="1"/>
</dbReference>
<evidence type="ECO:0000259" key="6">
    <source>
        <dbReference type="PROSITE" id="PS50887"/>
    </source>
</evidence>
<dbReference type="InterPro" id="IPR000160">
    <property type="entry name" value="GGDEF_dom"/>
</dbReference>
<organism evidence="7 8">
    <name type="scientific">Limnoraphis robusta CS-951</name>
    <dbReference type="NCBI Taxonomy" id="1637645"/>
    <lineage>
        <taxon>Bacteria</taxon>
        <taxon>Bacillati</taxon>
        <taxon>Cyanobacteriota</taxon>
        <taxon>Cyanophyceae</taxon>
        <taxon>Oscillatoriophycideae</taxon>
        <taxon>Oscillatoriales</taxon>
        <taxon>Sirenicapillariaceae</taxon>
        <taxon>Limnoraphis</taxon>
    </lineage>
</organism>
<dbReference type="InterPro" id="IPR052155">
    <property type="entry name" value="Biofilm_reg_signaling"/>
</dbReference>
<dbReference type="PROSITE" id="PS50887">
    <property type="entry name" value="GGDEF"/>
    <property type="match status" value="1"/>
</dbReference>
<dbReference type="InterPro" id="IPR029787">
    <property type="entry name" value="Nucleotide_cyclase"/>
</dbReference>
<dbReference type="Gene3D" id="3.40.50.2300">
    <property type="match status" value="1"/>
</dbReference>
<dbReference type="CDD" id="cd01949">
    <property type="entry name" value="GGDEF"/>
    <property type="match status" value="1"/>
</dbReference>
<dbReference type="InterPro" id="IPR011006">
    <property type="entry name" value="CheY-like_superfamily"/>
</dbReference>
<dbReference type="NCBIfam" id="TIGR00229">
    <property type="entry name" value="sensory_box"/>
    <property type="match status" value="1"/>
</dbReference>
<dbReference type="Pfam" id="PF00990">
    <property type="entry name" value="GGDEF"/>
    <property type="match status" value="1"/>
</dbReference>
<dbReference type="PANTHER" id="PTHR44757:SF2">
    <property type="entry name" value="BIOFILM ARCHITECTURE MAINTENANCE PROTEIN MBAA"/>
    <property type="match status" value="1"/>
</dbReference>
<dbReference type="Proteomes" id="UP000033607">
    <property type="component" value="Unassembled WGS sequence"/>
</dbReference>
<name>A0A0F5YJW6_9CYAN</name>
<comment type="caution">
    <text evidence="7">The sequence shown here is derived from an EMBL/GenBank/DDBJ whole genome shotgun (WGS) entry which is preliminary data.</text>
</comment>
<evidence type="ECO:0000313" key="7">
    <source>
        <dbReference type="EMBL" id="KKD39043.1"/>
    </source>
</evidence>
<dbReference type="SUPFAM" id="SSF55073">
    <property type="entry name" value="Nucleotide cyclase"/>
    <property type="match status" value="1"/>
</dbReference>
<dbReference type="NCBIfam" id="TIGR00254">
    <property type="entry name" value="GGDEF"/>
    <property type="match status" value="1"/>
</dbReference>
<feature type="domain" description="Response regulatory" evidence="2">
    <location>
        <begin position="6"/>
        <end position="121"/>
    </location>
</feature>
<dbReference type="InterPro" id="IPR001633">
    <property type="entry name" value="EAL_dom"/>
</dbReference>
<dbReference type="Pfam" id="PF00563">
    <property type="entry name" value="EAL"/>
    <property type="match status" value="1"/>
</dbReference>
<dbReference type="SUPFAM" id="SSF141868">
    <property type="entry name" value="EAL domain-like"/>
    <property type="match status" value="1"/>
</dbReference>
<keyword evidence="7" id="KW-0808">Transferase</keyword>
<feature type="modified residue" description="4-aspartylphosphate" evidence="1">
    <location>
        <position position="56"/>
    </location>
</feature>
<dbReference type="InterPro" id="IPR035965">
    <property type="entry name" value="PAS-like_dom_sf"/>
</dbReference>
<dbReference type="SMART" id="SM00091">
    <property type="entry name" value="PAS"/>
    <property type="match status" value="1"/>
</dbReference>
<dbReference type="InterPro" id="IPR013767">
    <property type="entry name" value="PAS_fold"/>
</dbReference>
<dbReference type="SMART" id="SM00052">
    <property type="entry name" value="EAL"/>
    <property type="match status" value="1"/>
</dbReference>
<dbReference type="PROSITE" id="PS50113">
    <property type="entry name" value="PAC"/>
    <property type="match status" value="1"/>
</dbReference>
<proteinExistence type="predicted"/>
<keyword evidence="1" id="KW-0597">Phosphoprotein</keyword>
<dbReference type="GO" id="GO:0016301">
    <property type="term" value="F:kinase activity"/>
    <property type="evidence" value="ECO:0007669"/>
    <property type="project" value="UniProtKB-KW"/>
</dbReference>
<feature type="domain" description="EAL" evidence="5">
    <location>
        <begin position="438"/>
        <end position="693"/>
    </location>
</feature>
<dbReference type="PROSITE" id="PS50112">
    <property type="entry name" value="PAS"/>
    <property type="match status" value="1"/>
</dbReference>
<dbReference type="Gene3D" id="3.30.70.270">
    <property type="match status" value="1"/>
</dbReference>
<dbReference type="CDD" id="cd01948">
    <property type="entry name" value="EAL"/>
    <property type="match status" value="1"/>
</dbReference>
<feature type="domain" description="PAC" evidence="4">
    <location>
        <begin position="211"/>
        <end position="263"/>
    </location>
</feature>
<evidence type="ECO:0000313" key="8">
    <source>
        <dbReference type="Proteomes" id="UP000033607"/>
    </source>
</evidence>
<feature type="domain" description="GGDEF" evidence="6">
    <location>
        <begin position="296"/>
        <end position="429"/>
    </location>
</feature>
<dbReference type="PROSITE" id="PS50883">
    <property type="entry name" value="EAL"/>
    <property type="match status" value="1"/>
</dbReference>
<dbReference type="Pfam" id="PF00072">
    <property type="entry name" value="Response_reg"/>
    <property type="match status" value="1"/>
</dbReference>
<protein>
    <submittedName>
        <fullName evidence="7">Histidine kinase</fullName>
    </submittedName>
</protein>
<dbReference type="CDD" id="cd00130">
    <property type="entry name" value="PAS"/>
    <property type="match status" value="1"/>
</dbReference>
<evidence type="ECO:0000259" key="2">
    <source>
        <dbReference type="PROSITE" id="PS50110"/>
    </source>
</evidence>
<dbReference type="Gene3D" id="3.30.450.20">
    <property type="entry name" value="PAS domain"/>
    <property type="match status" value="1"/>
</dbReference>
<evidence type="ECO:0000259" key="4">
    <source>
        <dbReference type="PROSITE" id="PS50113"/>
    </source>
</evidence>
<dbReference type="PANTHER" id="PTHR44757">
    <property type="entry name" value="DIGUANYLATE CYCLASE DGCP"/>
    <property type="match status" value="1"/>
</dbReference>
<dbReference type="FunFam" id="3.20.20.450:FF:000001">
    <property type="entry name" value="Cyclic di-GMP phosphodiesterase yahA"/>
    <property type="match status" value="1"/>
</dbReference>
<reference evidence="7 8" key="1">
    <citation type="submission" date="2015-06" db="EMBL/GenBank/DDBJ databases">
        <title>Draft genome assembly of filamentous brackish cyanobacterium Limnoraphis robusta strain CS-951.</title>
        <authorList>
            <person name="Willis A."/>
            <person name="Parks M."/>
            <person name="Burford M.A."/>
        </authorList>
    </citation>
    <scope>NUCLEOTIDE SEQUENCE [LARGE SCALE GENOMIC DNA]</scope>
    <source>
        <strain evidence="7 8">CS-951</strain>
    </source>
</reference>
<dbReference type="GO" id="GO:0000160">
    <property type="term" value="P:phosphorelay signal transduction system"/>
    <property type="evidence" value="ECO:0007669"/>
    <property type="project" value="InterPro"/>
</dbReference>
<dbReference type="CDD" id="cd17534">
    <property type="entry name" value="REC_DC-like"/>
    <property type="match status" value="1"/>
</dbReference>
<dbReference type="InterPro" id="IPR000014">
    <property type="entry name" value="PAS"/>
</dbReference>
<dbReference type="SMART" id="SM00448">
    <property type="entry name" value="REC"/>
    <property type="match status" value="1"/>
</dbReference>
<evidence type="ECO:0000259" key="5">
    <source>
        <dbReference type="PROSITE" id="PS50883"/>
    </source>
</evidence>